<proteinExistence type="predicted"/>
<dbReference type="PANTHER" id="PTHR46936:SF1">
    <property type="entry name" value="ARABINOSYLTRANSFERASE XEG113"/>
    <property type="match status" value="1"/>
</dbReference>
<sequence length="913" mass="92323">MAYSELSSGGGALLPTRRSGGSGGGVARMLLCRPATRGGAALALLAGLLASTMLFNSLRQHTILVSALQHQRYENFGLGPAAGEPPEQRARQWGEVWAAARAAGSEGEFLQAMAGLSARHAAEGAEPGGRTGATGPSGGGGGAAPEPAPAAAAAARPLPPAPRLGPLSAALARASACADGSLVVAVAGAEHSDFVINWAASLDAAGLCYLVGAWDERLGADLEGRGIPVFALPHPSGEPPPGADADAAAWRDMQRPARRRAGVARALASYPGLSLVALSDCDGVWLGDGFEAARRAPEADVLVGGAHLTPGTAVNDTGLEEPTARVAGALDTGLLIFRPSRRVRAFFDAWSAALEAGAAAVESAAFGDVALAGWDPPPARPAPSLSLVAPPRPPPAAVAVAAAAGAGARAGEAAAAGPAAAGPGGEGGGRAGGGGEEGPDGGIAAALLAHAIEQAKELEALEAKQSRAAAPRVGLPGGGGGGAGAGGGAQQQQGRRRPDAAAAISSEHRRSRALLAAAAAAQAKGAPKPAPKRRRGGVADPLSAEDDEPGAPVPMDWMEEGQGSSSGGGGGGGGAVGGGNDSSSKGGGAARAAAQAPARPAFDAAAAAAASGLPVLAPPEGSRLIAGWHGRVLLGVLPLWQFPNGHTFFVQRLQELPGAPRPLVLRSSHVFGGPAAKRHRLREAQLFADDGDYYYSRDQGGPKYVSFDLESYPDLSPGDFSHLSPGDMAKYHSKGLTLQLEQLWAGVGLAAALGRALVLPRLACFCDRGWTGTDKCRLPGADMERLPFPCPLDHVLPPERFADAASDAAVAVREAGALTNPRAPAELRRGVLRITPVEGLQLPHEAWDAPSGGVALRIPRDLQQGVLLQALAPYAHHPVWHFTTPLRVLKGFDDPRAAAAVQRRIDHLRLALP</sequence>
<dbReference type="InParanoid" id="A0A2V0PHM3"/>
<feature type="compositionally biased region" description="Gly residues" evidence="1">
    <location>
        <begin position="422"/>
        <end position="436"/>
    </location>
</feature>
<dbReference type="AlphaFoldDB" id="A0A2V0PHM3"/>
<name>A0A2V0PHM3_9CHLO</name>
<feature type="compositionally biased region" description="Gly residues" evidence="1">
    <location>
        <begin position="126"/>
        <end position="143"/>
    </location>
</feature>
<gene>
    <name evidence="2" type="ORF">Rsub_09576</name>
</gene>
<dbReference type="Proteomes" id="UP000247498">
    <property type="component" value="Unassembled WGS sequence"/>
</dbReference>
<dbReference type="GO" id="GO:0052636">
    <property type="term" value="F:arabinosyltransferase activity"/>
    <property type="evidence" value="ECO:0007669"/>
    <property type="project" value="TreeGrafter"/>
</dbReference>
<feature type="region of interest" description="Disordered" evidence="1">
    <location>
        <begin position="416"/>
        <end position="442"/>
    </location>
</feature>
<feature type="compositionally biased region" description="Gly residues" evidence="1">
    <location>
        <begin position="475"/>
        <end position="489"/>
    </location>
</feature>
<evidence type="ECO:0000313" key="2">
    <source>
        <dbReference type="EMBL" id="GBF97410.1"/>
    </source>
</evidence>
<reference evidence="2 3" key="1">
    <citation type="journal article" date="2018" name="Sci. Rep.">
        <title>Raphidocelis subcapitata (=Pseudokirchneriella subcapitata) provides an insight into genome evolution and environmental adaptations in the Sphaeropleales.</title>
        <authorList>
            <person name="Suzuki S."/>
            <person name="Yamaguchi H."/>
            <person name="Nakajima N."/>
            <person name="Kawachi M."/>
        </authorList>
    </citation>
    <scope>NUCLEOTIDE SEQUENCE [LARGE SCALE GENOMIC DNA]</scope>
    <source>
        <strain evidence="2 3">NIES-35</strain>
    </source>
</reference>
<feature type="region of interest" description="Disordered" evidence="1">
    <location>
        <begin position="120"/>
        <end position="157"/>
    </location>
</feature>
<evidence type="ECO:0000256" key="1">
    <source>
        <dbReference type="SAM" id="MobiDB-lite"/>
    </source>
</evidence>
<dbReference type="InterPro" id="IPR053250">
    <property type="entry name" value="Glycosyltransferase_77"/>
</dbReference>
<dbReference type="GO" id="GO:0052325">
    <property type="term" value="P:cell wall pectin biosynthetic process"/>
    <property type="evidence" value="ECO:0007669"/>
    <property type="project" value="TreeGrafter"/>
</dbReference>
<dbReference type="OrthoDB" id="540503at2759"/>
<accession>A0A2V0PHM3</accession>
<dbReference type="EMBL" id="BDRX01000099">
    <property type="protein sequence ID" value="GBF97410.1"/>
    <property type="molecule type" value="Genomic_DNA"/>
</dbReference>
<comment type="caution">
    <text evidence="2">The sequence shown here is derived from an EMBL/GenBank/DDBJ whole genome shotgun (WGS) entry which is preliminary data.</text>
</comment>
<feature type="compositionally biased region" description="Gly residues" evidence="1">
    <location>
        <begin position="564"/>
        <end position="589"/>
    </location>
</feature>
<protein>
    <submittedName>
        <fullName evidence="2">Uncharacterized protein</fullName>
    </submittedName>
</protein>
<dbReference type="PANTHER" id="PTHR46936">
    <property type="entry name" value="ARABINOSYLTRANSFERASE XEG113"/>
    <property type="match status" value="1"/>
</dbReference>
<feature type="compositionally biased region" description="Low complexity" evidence="1">
    <location>
        <begin position="513"/>
        <end position="527"/>
    </location>
</feature>
<feature type="region of interest" description="Disordered" evidence="1">
    <location>
        <begin position="462"/>
        <end position="592"/>
    </location>
</feature>
<evidence type="ECO:0000313" key="3">
    <source>
        <dbReference type="Proteomes" id="UP000247498"/>
    </source>
</evidence>
<dbReference type="GO" id="GO:0005794">
    <property type="term" value="C:Golgi apparatus"/>
    <property type="evidence" value="ECO:0007669"/>
    <property type="project" value="TreeGrafter"/>
</dbReference>
<keyword evidence="3" id="KW-1185">Reference proteome</keyword>
<organism evidence="2 3">
    <name type="scientific">Raphidocelis subcapitata</name>
    <dbReference type="NCBI Taxonomy" id="307507"/>
    <lineage>
        <taxon>Eukaryota</taxon>
        <taxon>Viridiplantae</taxon>
        <taxon>Chlorophyta</taxon>
        <taxon>core chlorophytes</taxon>
        <taxon>Chlorophyceae</taxon>
        <taxon>CS clade</taxon>
        <taxon>Sphaeropleales</taxon>
        <taxon>Selenastraceae</taxon>
        <taxon>Raphidocelis</taxon>
    </lineage>
</organism>
<feature type="region of interest" description="Disordered" evidence="1">
    <location>
        <begin position="1"/>
        <end position="23"/>
    </location>
</feature>